<dbReference type="Gene3D" id="3.40.50.10810">
    <property type="entry name" value="Tandem AAA-ATPase domain"/>
    <property type="match status" value="1"/>
</dbReference>
<gene>
    <name evidence="7" type="ORF">SAPIO_CDS2288</name>
</gene>
<evidence type="ECO:0000313" key="8">
    <source>
        <dbReference type="Proteomes" id="UP000028545"/>
    </source>
</evidence>
<keyword evidence="7" id="KW-0347">Helicase</keyword>
<dbReference type="PROSITE" id="PS51192">
    <property type="entry name" value="HELICASE_ATP_BIND_1"/>
    <property type="match status" value="1"/>
</dbReference>
<keyword evidence="3" id="KW-0067">ATP-binding</keyword>
<dbReference type="GO" id="GO:0005634">
    <property type="term" value="C:nucleus"/>
    <property type="evidence" value="ECO:0007669"/>
    <property type="project" value="TreeGrafter"/>
</dbReference>
<evidence type="ECO:0000313" key="7">
    <source>
        <dbReference type="EMBL" id="KEZ44925.1"/>
    </source>
</evidence>
<dbReference type="SUPFAM" id="SSF52540">
    <property type="entry name" value="P-loop containing nucleoside triphosphate hydrolases"/>
    <property type="match status" value="1"/>
</dbReference>
<dbReference type="SMART" id="SM00487">
    <property type="entry name" value="DEXDc"/>
    <property type="match status" value="1"/>
</dbReference>
<dbReference type="InterPro" id="IPR038718">
    <property type="entry name" value="SNF2-like_sf"/>
</dbReference>
<dbReference type="InterPro" id="IPR049730">
    <property type="entry name" value="SNF2/RAD54-like_C"/>
</dbReference>
<dbReference type="GO" id="GO:0003678">
    <property type="term" value="F:DNA helicase activity"/>
    <property type="evidence" value="ECO:0007669"/>
    <property type="project" value="UniProtKB-EC"/>
</dbReference>
<dbReference type="PANTHER" id="PTHR45626:SF22">
    <property type="entry name" value="DNA REPAIR PROTEIN RAD5"/>
    <property type="match status" value="1"/>
</dbReference>
<dbReference type="HOGENOM" id="CLU_000315_2_7_1"/>
<dbReference type="KEGG" id="sapo:SAPIO_CDS2288"/>
<evidence type="ECO:0000256" key="1">
    <source>
        <dbReference type="ARBA" id="ARBA00022741"/>
    </source>
</evidence>
<dbReference type="Pfam" id="PF00271">
    <property type="entry name" value="Helicase_C"/>
    <property type="match status" value="1"/>
</dbReference>
<dbReference type="InterPro" id="IPR050628">
    <property type="entry name" value="SNF2_RAD54_helicase_TF"/>
</dbReference>
<protein>
    <submittedName>
        <fullName evidence="7">DNA helicase</fullName>
        <ecNumber evidence="7">3.6.4.12</ecNumber>
    </submittedName>
</protein>
<evidence type="ECO:0000259" key="5">
    <source>
        <dbReference type="PROSITE" id="PS51192"/>
    </source>
</evidence>
<dbReference type="InterPro" id="IPR027417">
    <property type="entry name" value="P-loop_NTPase"/>
</dbReference>
<sequence length="770" mass="85592">MDIQPSKRPLAFNPPLCPRKRIHVSPEAVHIPNPSPASTDPEFGLLGDGISWPGTTSTGTGLQDVDMGHGNFQSLPFADPFPMDIDPVLAKRVSHTAQICYGALCDVYASFNSLKSSKSLGLPQDGTRYTQFRIVPHNNSFGLSSGKDTPFAMIDTNTCRALLYLHSRQGFRATAVVERTKLKQPGVKDRPRSIFPLSINIYGRQGDADEVGDNFSDMAVFLQHPFFLEPGYEYFNPQYFHIGREMKCMTHLVGSTETETIAKRISNEVERVLDSLEDPDTPLDPQPDGLNTTLKRGQPFPSYAGEKITMLVKTPAETFAALLEPQVLDIWEREISIHTEPGILKTCVFHGPDRPQSPEGVVKHDMVLTTYATLAADYKARRVLQEIEWHRVVLDEAHWIRNQGSTQFRAAASLRTGRRWCLTGTPIQNRLEDMLSLLKFLRFEPFSQPLYEKASIELEEGERREYDKIMARCARDIDDVVSTRDKNKKYRILFTAIMKLRRFCNHGTLSSPLLAQPTPSEATDGIDCSVCAINDEDDLALLRQNEICAECGRSVLRAPRSAKSRRVRDASAMASAATVDAGWSTPGGPHPALGGVSTKLSTVVTRLEGLPVGSKSLVFSYWTSTLDILEGILRERKTGFLRIDGRVSYNERLKTLDLFSNSPNISVLLMSIGTGAVGLTLTAANYVHLIEPQWNPAVEKQAIARAVRMGQTRKVTVIRYIAMKTVEENILALQEKKSALAKFTLDSGPEEGESQKLADLRFILDCHSGV</sequence>
<keyword evidence="2 7" id="KW-0378">Hydrolase</keyword>
<comment type="caution">
    <text evidence="7">The sequence shown here is derived from an EMBL/GenBank/DDBJ whole genome shotgun (WGS) entry which is preliminary data.</text>
</comment>
<dbReference type="GO" id="GO:0005524">
    <property type="term" value="F:ATP binding"/>
    <property type="evidence" value="ECO:0007669"/>
    <property type="project" value="UniProtKB-KW"/>
</dbReference>
<dbReference type="Pfam" id="PF00176">
    <property type="entry name" value="SNF2-rel_dom"/>
    <property type="match status" value="1"/>
</dbReference>
<dbReference type="RefSeq" id="XP_016644724.1">
    <property type="nucleotide sequence ID" value="XM_016785348.1"/>
</dbReference>
<evidence type="ECO:0000259" key="6">
    <source>
        <dbReference type="PROSITE" id="PS51194"/>
    </source>
</evidence>
<dbReference type="PROSITE" id="PS51194">
    <property type="entry name" value="HELICASE_CTER"/>
    <property type="match status" value="1"/>
</dbReference>
<dbReference type="InterPro" id="IPR000330">
    <property type="entry name" value="SNF2_N"/>
</dbReference>
<dbReference type="Gene3D" id="3.40.50.300">
    <property type="entry name" value="P-loop containing nucleotide triphosphate hydrolases"/>
    <property type="match status" value="1"/>
</dbReference>
<dbReference type="OrthoDB" id="448448at2759"/>
<evidence type="ECO:0000256" key="4">
    <source>
        <dbReference type="SAM" id="MobiDB-lite"/>
    </source>
</evidence>
<dbReference type="AlphaFoldDB" id="A0A084GC63"/>
<dbReference type="CDD" id="cd18793">
    <property type="entry name" value="SF2_C_SNF"/>
    <property type="match status" value="1"/>
</dbReference>
<name>A0A084GC63_PSEDA</name>
<dbReference type="CDD" id="cd18008">
    <property type="entry name" value="DEXDc_SHPRH-like"/>
    <property type="match status" value="1"/>
</dbReference>
<keyword evidence="1" id="KW-0547">Nucleotide-binding</keyword>
<dbReference type="GO" id="GO:0016787">
    <property type="term" value="F:hydrolase activity"/>
    <property type="evidence" value="ECO:0007669"/>
    <property type="project" value="UniProtKB-KW"/>
</dbReference>
<dbReference type="EMBL" id="JOWA01000086">
    <property type="protein sequence ID" value="KEZ44925.1"/>
    <property type="molecule type" value="Genomic_DNA"/>
</dbReference>
<dbReference type="VEuPathDB" id="FungiDB:SAPIO_CDS2288"/>
<evidence type="ECO:0000256" key="3">
    <source>
        <dbReference type="ARBA" id="ARBA00022840"/>
    </source>
</evidence>
<feature type="domain" description="Helicase ATP-binding" evidence="5">
    <location>
        <begin position="331"/>
        <end position="444"/>
    </location>
</feature>
<proteinExistence type="predicted"/>
<reference evidence="7 8" key="1">
    <citation type="journal article" date="2014" name="Genome Announc.">
        <title>Draft genome sequence of the pathogenic fungus Scedosporium apiospermum.</title>
        <authorList>
            <person name="Vandeputte P."/>
            <person name="Ghamrawi S."/>
            <person name="Rechenmann M."/>
            <person name="Iltis A."/>
            <person name="Giraud S."/>
            <person name="Fleury M."/>
            <person name="Thornton C."/>
            <person name="Delhaes L."/>
            <person name="Meyer W."/>
            <person name="Papon N."/>
            <person name="Bouchara J.P."/>
        </authorList>
    </citation>
    <scope>NUCLEOTIDE SEQUENCE [LARGE SCALE GENOMIC DNA]</scope>
    <source>
        <strain evidence="7 8">IHEM 14462</strain>
    </source>
</reference>
<feature type="domain" description="Helicase C-terminal" evidence="6">
    <location>
        <begin position="599"/>
        <end position="756"/>
    </location>
</feature>
<evidence type="ECO:0000256" key="2">
    <source>
        <dbReference type="ARBA" id="ARBA00022801"/>
    </source>
</evidence>
<dbReference type="EC" id="3.6.4.12" evidence="7"/>
<dbReference type="OMA" id="SLVFSYW"/>
<dbReference type="GO" id="GO:0006281">
    <property type="term" value="P:DNA repair"/>
    <property type="evidence" value="ECO:0007669"/>
    <property type="project" value="TreeGrafter"/>
</dbReference>
<dbReference type="PANTHER" id="PTHR45626">
    <property type="entry name" value="TRANSCRIPTION TERMINATION FACTOR 2-RELATED"/>
    <property type="match status" value="1"/>
</dbReference>
<feature type="region of interest" description="Disordered" evidence="4">
    <location>
        <begin position="276"/>
        <end position="296"/>
    </location>
</feature>
<dbReference type="Proteomes" id="UP000028545">
    <property type="component" value="Unassembled WGS sequence"/>
</dbReference>
<dbReference type="SMART" id="SM00490">
    <property type="entry name" value="HELICc"/>
    <property type="match status" value="1"/>
</dbReference>
<dbReference type="InterPro" id="IPR014001">
    <property type="entry name" value="Helicase_ATP-bd"/>
</dbReference>
<dbReference type="GeneID" id="27721360"/>
<organism evidence="7 8">
    <name type="scientific">Pseudallescheria apiosperma</name>
    <name type="common">Scedosporium apiospermum</name>
    <dbReference type="NCBI Taxonomy" id="563466"/>
    <lineage>
        <taxon>Eukaryota</taxon>
        <taxon>Fungi</taxon>
        <taxon>Dikarya</taxon>
        <taxon>Ascomycota</taxon>
        <taxon>Pezizomycotina</taxon>
        <taxon>Sordariomycetes</taxon>
        <taxon>Hypocreomycetidae</taxon>
        <taxon>Microascales</taxon>
        <taxon>Microascaceae</taxon>
        <taxon>Scedosporium</taxon>
    </lineage>
</organism>
<keyword evidence="8" id="KW-1185">Reference proteome</keyword>
<dbReference type="InterPro" id="IPR001650">
    <property type="entry name" value="Helicase_C-like"/>
</dbReference>
<accession>A0A084GC63</accession>